<organism evidence="2">
    <name type="scientific">Tanacetum cinerariifolium</name>
    <name type="common">Dalmatian daisy</name>
    <name type="synonym">Chrysanthemum cinerariifolium</name>
    <dbReference type="NCBI Taxonomy" id="118510"/>
    <lineage>
        <taxon>Eukaryota</taxon>
        <taxon>Viridiplantae</taxon>
        <taxon>Streptophyta</taxon>
        <taxon>Embryophyta</taxon>
        <taxon>Tracheophyta</taxon>
        <taxon>Spermatophyta</taxon>
        <taxon>Magnoliopsida</taxon>
        <taxon>eudicotyledons</taxon>
        <taxon>Gunneridae</taxon>
        <taxon>Pentapetalae</taxon>
        <taxon>asterids</taxon>
        <taxon>campanulids</taxon>
        <taxon>Asterales</taxon>
        <taxon>Asteraceae</taxon>
        <taxon>Asteroideae</taxon>
        <taxon>Anthemideae</taxon>
        <taxon>Anthemidinae</taxon>
        <taxon>Tanacetum</taxon>
    </lineage>
</organism>
<dbReference type="Gene3D" id="2.60.40.3470">
    <property type="match status" value="1"/>
</dbReference>
<dbReference type="PANTHER" id="PTHR30604">
    <property type="entry name" value="PROTEIN TRANSPORT PROTEIN HOFQ"/>
    <property type="match status" value="1"/>
</dbReference>
<dbReference type="Pfam" id="PF11741">
    <property type="entry name" value="AMIN"/>
    <property type="match status" value="1"/>
</dbReference>
<comment type="caution">
    <text evidence="2">The sequence shown here is derived from an EMBL/GenBank/DDBJ whole genome shotgun (WGS) entry which is preliminary data.</text>
</comment>
<dbReference type="EMBL" id="BKCJ011849603">
    <property type="protein sequence ID" value="GFD58177.1"/>
    <property type="molecule type" value="Genomic_DNA"/>
</dbReference>
<dbReference type="AlphaFoldDB" id="A0A699XEV9"/>
<feature type="domain" description="AMIN" evidence="1">
    <location>
        <begin position="11"/>
        <end position="84"/>
    </location>
</feature>
<reference evidence="2" key="1">
    <citation type="journal article" date="2019" name="Sci. Rep.">
        <title>Draft genome of Tanacetum cinerariifolium, the natural source of mosquito coil.</title>
        <authorList>
            <person name="Yamashiro T."/>
            <person name="Shiraishi A."/>
            <person name="Satake H."/>
            <person name="Nakayama K."/>
        </authorList>
    </citation>
    <scope>NUCLEOTIDE SEQUENCE</scope>
</reference>
<evidence type="ECO:0000259" key="1">
    <source>
        <dbReference type="Pfam" id="PF11741"/>
    </source>
</evidence>
<dbReference type="PANTHER" id="PTHR30604:SF1">
    <property type="entry name" value="DNA UTILIZATION PROTEIN HOFQ"/>
    <property type="match status" value="1"/>
</dbReference>
<name>A0A699XEV9_TANCI</name>
<dbReference type="InterPro" id="IPR051808">
    <property type="entry name" value="Type_IV_pilus_biogenesis"/>
</dbReference>
<feature type="non-terminal residue" evidence="2">
    <location>
        <position position="85"/>
    </location>
</feature>
<gene>
    <name evidence="2" type="ORF">Tci_930146</name>
</gene>
<dbReference type="InterPro" id="IPR021731">
    <property type="entry name" value="AMIN_dom"/>
</dbReference>
<accession>A0A699XEV9</accession>
<feature type="non-terminal residue" evidence="2">
    <location>
        <position position="1"/>
    </location>
</feature>
<sequence length="85" mass="9128">AYAPAGKAIRNVDFQRGELGEGNVIIDLTDASVAPDIQEQGGKIRVDFAKTQLPEKLRVRLDVKDFATPVQFVNATATGDKASIT</sequence>
<protein>
    <recommendedName>
        <fullName evidence="1">AMIN domain-containing protein</fullName>
    </recommendedName>
</protein>
<proteinExistence type="predicted"/>
<evidence type="ECO:0000313" key="2">
    <source>
        <dbReference type="EMBL" id="GFD58177.1"/>
    </source>
</evidence>